<gene>
    <name evidence="1" type="ORF">ACFQ1S_29715</name>
</gene>
<name>A0ABW3MFF9_9PSEU</name>
<keyword evidence="2" id="KW-1185">Reference proteome</keyword>
<accession>A0ABW3MFF9</accession>
<proteinExistence type="predicted"/>
<sequence length="54" mass="5856">MEELVAFLDRCVAAGFMITQGGAYLSLAVEQNGIHTTNTAARTRIDDRATPTTR</sequence>
<evidence type="ECO:0000313" key="2">
    <source>
        <dbReference type="Proteomes" id="UP001597045"/>
    </source>
</evidence>
<protein>
    <submittedName>
        <fullName evidence="1">Uncharacterized protein</fullName>
    </submittedName>
</protein>
<organism evidence="1 2">
    <name type="scientific">Kibdelosporangium lantanae</name>
    <dbReference type="NCBI Taxonomy" id="1497396"/>
    <lineage>
        <taxon>Bacteria</taxon>
        <taxon>Bacillati</taxon>
        <taxon>Actinomycetota</taxon>
        <taxon>Actinomycetes</taxon>
        <taxon>Pseudonocardiales</taxon>
        <taxon>Pseudonocardiaceae</taxon>
        <taxon>Kibdelosporangium</taxon>
    </lineage>
</organism>
<evidence type="ECO:0000313" key="1">
    <source>
        <dbReference type="EMBL" id="MFD1049416.1"/>
    </source>
</evidence>
<reference evidence="2" key="1">
    <citation type="journal article" date="2019" name="Int. J. Syst. Evol. Microbiol.">
        <title>The Global Catalogue of Microorganisms (GCM) 10K type strain sequencing project: providing services to taxonomists for standard genome sequencing and annotation.</title>
        <authorList>
            <consortium name="The Broad Institute Genomics Platform"/>
            <consortium name="The Broad Institute Genome Sequencing Center for Infectious Disease"/>
            <person name="Wu L."/>
            <person name="Ma J."/>
        </authorList>
    </citation>
    <scope>NUCLEOTIDE SEQUENCE [LARGE SCALE GENOMIC DNA]</scope>
    <source>
        <strain evidence="2">JCM 31486</strain>
    </source>
</reference>
<dbReference type="Proteomes" id="UP001597045">
    <property type="component" value="Unassembled WGS sequence"/>
</dbReference>
<comment type="caution">
    <text evidence="1">The sequence shown here is derived from an EMBL/GenBank/DDBJ whole genome shotgun (WGS) entry which is preliminary data.</text>
</comment>
<dbReference type="EMBL" id="JBHTIS010002164">
    <property type="protein sequence ID" value="MFD1049416.1"/>
    <property type="molecule type" value="Genomic_DNA"/>
</dbReference>